<dbReference type="EMBL" id="AVOT02029621">
    <property type="protein sequence ID" value="MBW0522523.1"/>
    <property type="molecule type" value="Genomic_DNA"/>
</dbReference>
<reference evidence="3" key="1">
    <citation type="submission" date="2021-03" db="EMBL/GenBank/DDBJ databases">
        <title>Draft genome sequence of rust myrtle Austropuccinia psidii MF-1, a brazilian biotype.</title>
        <authorList>
            <person name="Quecine M.C."/>
            <person name="Pachon D.M.R."/>
            <person name="Bonatelli M.L."/>
            <person name="Correr F.H."/>
            <person name="Franceschini L.M."/>
            <person name="Leite T.F."/>
            <person name="Margarido G.R.A."/>
            <person name="Almeida C.A."/>
            <person name="Ferrarezi J.A."/>
            <person name="Labate C.A."/>
        </authorList>
    </citation>
    <scope>NUCLEOTIDE SEQUENCE</scope>
    <source>
        <strain evidence="3">MF-1</strain>
    </source>
</reference>
<dbReference type="Proteomes" id="UP000765509">
    <property type="component" value="Unassembled WGS sequence"/>
</dbReference>
<proteinExistence type="predicted"/>
<dbReference type="GO" id="GO:0008270">
    <property type="term" value="F:zinc ion binding"/>
    <property type="evidence" value="ECO:0007669"/>
    <property type="project" value="UniProtKB-KW"/>
</dbReference>
<comment type="caution">
    <text evidence="3">The sequence shown here is derived from an EMBL/GenBank/DDBJ whole genome shotgun (WGS) entry which is preliminary data.</text>
</comment>
<feature type="domain" description="CCHC-type" evidence="2">
    <location>
        <begin position="111"/>
        <end position="124"/>
    </location>
</feature>
<gene>
    <name evidence="3" type="ORF">O181_062238</name>
</gene>
<keyword evidence="1" id="KW-0862">Zinc</keyword>
<evidence type="ECO:0000256" key="1">
    <source>
        <dbReference type="PROSITE-ProRule" id="PRU00047"/>
    </source>
</evidence>
<dbReference type="PROSITE" id="PS50158">
    <property type="entry name" value="ZF_CCHC"/>
    <property type="match status" value="1"/>
</dbReference>
<dbReference type="GO" id="GO:0003676">
    <property type="term" value="F:nucleic acid binding"/>
    <property type="evidence" value="ECO:0007669"/>
    <property type="project" value="InterPro"/>
</dbReference>
<keyword evidence="1" id="KW-0479">Metal-binding</keyword>
<accession>A0A9Q3EPD1</accession>
<keyword evidence="1" id="KW-0863">Zinc-finger</keyword>
<keyword evidence="4" id="KW-1185">Reference proteome</keyword>
<organism evidence="3 4">
    <name type="scientific">Austropuccinia psidii MF-1</name>
    <dbReference type="NCBI Taxonomy" id="1389203"/>
    <lineage>
        <taxon>Eukaryota</taxon>
        <taxon>Fungi</taxon>
        <taxon>Dikarya</taxon>
        <taxon>Basidiomycota</taxon>
        <taxon>Pucciniomycotina</taxon>
        <taxon>Pucciniomycetes</taxon>
        <taxon>Pucciniales</taxon>
        <taxon>Sphaerophragmiaceae</taxon>
        <taxon>Austropuccinia</taxon>
    </lineage>
</organism>
<evidence type="ECO:0000313" key="4">
    <source>
        <dbReference type="Proteomes" id="UP000765509"/>
    </source>
</evidence>
<protein>
    <recommendedName>
        <fullName evidence="2">CCHC-type domain-containing protein</fullName>
    </recommendedName>
</protein>
<name>A0A9Q3EPD1_9BASI</name>
<dbReference type="AlphaFoldDB" id="A0A9Q3EPD1"/>
<sequence length="419" mass="45898">MRLNKVLVEFKNRGGVFNNDYVMGQLLQHAIIKRPTVYQALMDRLDVDTSYGKIVSLPSCILTLESCFQCPATIKQIPSFNSMSLEPSSAVCHKLELTPHSALRMAMNIICHLCQQRGHVAKDCLNTKDNHCAWPISTPPVVNPILTPTQFHAHYPIITPPTKLPFQALQQPISNATRQQRLADLYCPQYPQQMPMVMKAKFTEIGPADLTVDEVTVDDMAPPGDRGSVCDTGASHLITGDLASLCCFKKLTSPIPLCVATHTTQQSFVTGVGSLVYPGYRGKHVVINGVFYSPDATGTLISPGALLNANALLNFIGDDILISTRGEGPVLRATYSASGHKWELPLYSRLLACAMNTSYSPTISPAKSIETINLPAFSKMTLDAMNKKIPNPKCKINTDPSAFKAEFLKWHCLFGHTGL</sequence>
<dbReference type="OrthoDB" id="10513339at2759"/>
<dbReference type="InterPro" id="IPR001878">
    <property type="entry name" value="Znf_CCHC"/>
</dbReference>
<evidence type="ECO:0000259" key="2">
    <source>
        <dbReference type="PROSITE" id="PS50158"/>
    </source>
</evidence>
<evidence type="ECO:0000313" key="3">
    <source>
        <dbReference type="EMBL" id="MBW0522523.1"/>
    </source>
</evidence>